<accession>A0A1G4EUW3</accession>
<gene>
    <name evidence="2" type="ORF">BWGO95_03975</name>
</gene>
<evidence type="ECO:0000313" key="3">
    <source>
        <dbReference type="Proteomes" id="UP000195696"/>
    </source>
</evidence>
<protein>
    <submittedName>
        <fullName evidence="2">Uncharacterized protein</fullName>
    </submittedName>
</protein>
<evidence type="ECO:0000313" key="2">
    <source>
        <dbReference type="EMBL" id="SCB69809.1"/>
    </source>
</evidence>
<organism evidence="2 3">
    <name type="scientific">Bacillus mycoides</name>
    <dbReference type="NCBI Taxonomy" id="1405"/>
    <lineage>
        <taxon>Bacteria</taxon>
        <taxon>Bacillati</taxon>
        <taxon>Bacillota</taxon>
        <taxon>Bacilli</taxon>
        <taxon>Bacillales</taxon>
        <taxon>Bacillaceae</taxon>
        <taxon>Bacillus</taxon>
        <taxon>Bacillus cereus group</taxon>
    </lineage>
</organism>
<dbReference type="AlphaFoldDB" id="A0A1G4EUW3"/>
<keyword evidence="1" id="KW-0812">Transmembrane</keyword>
<keyword evidence="1" id="KW-0472">Membrane</keyword>
<proteinExistence type="predicted"/>
<keyword evidence="1" id="KW-1133">Transmembrane helix</keyword>
<evidence type="ECO:0000256" key="1">
    <source>
        <dbReference type="SAM" id="Phobius"/>
    </source>
</evidence>
<dbReference type="EMBL" id="FMAK01000049">
    <property type="protein sequence ID" value="SCB69809.1"/>
    <property type="molecule type" value="Genomic_DNA"/>
</dbReference>
<dbReference type="Proteomes" id="UP000195696">
    <property type="component" value="Unassembled WGS sequence"/>
</dbReference>
<name>A0A1G4EUW3_BACMY</name>
<sequence length="41" mass="4699">MGVELTLLHALYVLCLLTIITFFILRKDTTIICIVFIFLLA</sequence>
<reference evidence="2 3" key="1">
    <citation type="submission" date="2016-08" db="EMBL/GenBank/DDBJ databases">
        <authorList>
            <person name="Seilhamer J.J."/>
        </authorList>
    </citation>
    <scope>NUCLEOTIDE SEQUENCE [LARGE SCALE GENOMIC DNA]</scope>
    <source>
        <strain evidence="2 3">SDA_GO95</strain>
    </source>
</reference>
<feature type="transmembrane region" description="Helical" evidence="1">
    <location>
        <begin position="6"/>
        <end position="25"/>
    </location>
</feature>